<organism evidence="6 7">
    <name type="scientific">Wenyingzhuangia heitensis</name>
    <dbReference type="NCBI Taxonomy" id="1487859"/>
    <lineage>
        <taxon>Bacteria</taxon>
        <taxon>Pseudomonadati</taxon>
        <taxon>Bacteroidota</taxon>
        <taxon>Flavobacteriia</taxon>
        <taxon>Flavobacteriales</taxon>
        <taxon>Flavobacteriaceae</taxon>
        <taxon>Wenyingzhuangia</taxon>
    </lineage>
</organism>
<dbReference type="InterPro" id="IPR000821">
    <property type="entry name" value="Ala_racemase"/>
</dbReference>
<feature type="binding site" evidence="4">
    <location>
        <position position="136"/>
    </location>
    <ligand>
        <name>substrate</name>
    </ligand>
</feature>
<name>A0ABX0U5I4_9FLAO</name>
<dbReference type="SUPFAM" id="SSF50621">
    <property type="entry name" value="Alanine racemase C-terminal domain-like"/>
    <property type="match status" value="1"/>
</dbReference>
<dbReference type="HAMAP" id="MF_01201">
    <property type="entry name" value="Ala_racemase"/>
    <property type="match status" value="1"/>
</dbReference>
<dbReference type="Gene3D" id="2.40.37.10">
    <property type="entry name" value="Lyase, Ornithine Decarboxylase, Chain A, domain 1"/>
    <property type="match status" value="1"/>
</dbReference>
<evidence type="ECO:0000256" key="3">
    <source>
        <dbReference type="ARBA" id="ARBA00023235"/>
    </source>
</evidence>
<dbReference type="Gene3D" id="3.20.20.10">
    <property type="entry name" value="Alanine racemase"/>
    <property type="match status" value="1"/>
</dbReference>
<dbReference type="Pfam" id="PF01168">
    <property type="entry name" value="Ala_racemase_N"/>
    <property type="match status" value="1"/>
</dbReference>
<comment type="similarity">
    <text evidence="4">Belongs to the alanine racemase family.</text>
</comment>
<dbReference type="CDD" id="cd00430">
    <property type="entry name" value="PLPDE_III_AR"/>
    <property type="match status" value="1"/>
</dbReference>
<comment type="cofactor">
    <cofactor evidence="1 4">
        <name>pyridoxal 5'-phosphate</name>
        <dbReference type="ChEBI" id="CHEBI:597326"/>
    </cofactor>
</comment>
<dbReference type="GO" id="GO:0008784">
    <property type="term" value="F:alanine racemase activity"/>
    <property type="evidence" value="ECO:0007669"/>
    <property type="project" value="UniProtKB-EC"/>
</dbReference>
<comment type="pathway">
    <text evidence="4">Amino-acid biosynthesis; D-alanine biosynthesis; D-alanine from L-alanine: step 1/1.</text>
</comment>
<dbReference type="PANTHER" id="PTHR30511">
    <property type="entry name" value="ALANINE RACEMASE"/>
    <property type="match status" value="1"/>
</dbReference>
<proteinExistence type="inferred from homology"/>
<feature type="active site" description="Proton acceptor; specific for D-alanine" evidence="4">
    <location>
        <position position="38"/>
    </location>
</feature>
<dbReference type="PANTHER" id="PTHR30511:SF0">
    <property type="entry name" value="ALANINE RACEMASE, CATABOLIC-RELATED"/>
    <property type="match status" value="1"/>
</dbReference>
<evidence type="ECO:0000256" key="2">
    <source>
        <dbReference type="ARBA" id="ARBA00022898"/>
    </source>
</evidence>
<evidence type="ECO:0000313" key="7">
    <source>
        <dbReference type="Proteomes" id="UP000745859"/>
    </source>
</evidence>
<dbReference type="SUPFAM" id="SSF51419">
    <property type="entry name" value="PLP-binding barrel"/>
    <property type="match status" value="1"/>
</dbReference>
<comment type="function">
    <text evidence="4">Catalyzes the interconversion of L-alanine and D-alanine. May also act on other amino acids.</text>
</comment>
<feature type="active site" description="Proton acceptor; specific for L-alanine" evidence="4">
    <location>
        <position position="264"/>
    </location>
</feature>
<sequence length="368" mass="41459">MENKHVTELEIDLSALKHNYQYLKGKTANNTKILAVVKAFAYGLEPSNIASELEKEGVDYFGVAYANEGILLRENSITKPILVLHAQPDNYKLLIDYNLEPNIYSLYTLNRFLEFAKEQNLKEYPIHLKFNSGLNRLGFNGDELDELIGLIQHNKNIKVASAFSHIAASEDLNEQEFTQKQIFTFNNIITQLRLKLTNSFTVHMSNTSGVINYQNAHFDMVRLGIGLYGFGNDAKETDKLKNVATLKSVISQIRVVQKGDNVSYNRAFTAQKEEKIAIIPIGHADGFSRPLGCGRGYVTINGQKAYTSGNVCMDMILVNVTHINCKEGDPVIIFDNQKTVEQFASICNTISYEILTAISQRIKRKIKH</sequence>
<dbReference type="NCBIfam" id="TIGR00492">
    <property type="entry name" value="alr"/>
    <property type="match status" value="1"/>
</dbReference>
<dbReference type="EC" id="5.1.1.1" evidence="4"/>
<feature type="modified residue" description="N6-(pyridoxal phosphate)lysine" evidence="4">
    <location>
        <position position="38"/>
    </location>
</feature>
<protein>
    <recommendedName>
        <fullName evidence="4">Alanine racemase</fullName>
        <ecNumber evidence="4">5.1.1.1</ecNumber>
    </recommendedName>
</protein>
<dbReference type="InterPro" id="IPR029066">
    <property type="entry name" value="PLP-binding_barrel"/>
</dbReference>
<gene>
    <name evidence="6" type="ORF">FHR24_000553</name>
</gene>
<dbReference type="Proteomes" id="UP000745859">
    <property type="component" value="Unassembled WGS sequence"/>
</dbReference>
<dbReference type="InterPro" id="IPR001608">
    <property type="entry name" value="Ala_racemase_N"/>
</dbReference>
<keyword evidence="3 4" id="KW-0413">Isomerase</keyword>
<feature type="domain" description="Alanine racemase C-terminal" evidence="5">
    <location>
        <begin position="243"/>
        <end position="367"/>
    </location>
</feature>
<accession>A0ABX0U5I4</accession>
<dbReference type="RefSeq" id="WP_167183533.1">
    <property type="nucleotide sequence ID" value="NZ_JAASQL010000001.1"/>
</dbReference>
<reference evidence="6 7" key="1">
    <citation type="submission" date="2020-03" db="EMBL/GenBank/DDBJ databases">
        <title>Genomic Encyclopedia of Type Strains, Phase IV (KMG-IV): sequencing the most valuable type-strain genomes for metagenomic binning, comparative biology and taxonomic classification.</title>
        <authorList>
            <person name="Goeker M."/>
        </authorList>
    </citation>
    <scope>NUCLEOTIDE SEQUENCE [LARGE SCALE GENOMIC DNA]</scope>
    <source>
        <strain evidence="6 7">DSM 101599</strain>
    </source>
</reference>
<evidence type="ECO:0000313" key="6">
    <source>
        <dbReference type="EMBL" id="NIJ44114.1"/>
    </source>
</evidence>
<dbReference type="InterPro" id="IPR009006">
    <property type="entry name" value="Ala_racemase/Decarboxylase_C"/>
</dbReference>
<comment type="caution">
    <text evidence="6">The sequence shown here is derived from an EMBL/GenBank/DDBJ whole genome shotgun (WGS) entry which is preliminary data.</text>
</comment>
<dbReference type="Pfam" id="PF00842">
    <property type="entry name" value="Ala_racemase_C"/>
    <property type="match status" value="1"/>
</dbReference>
<evidence type="ECO:0000259" key="5">
    <source>
        <dbReference type="SMART" id="SM01005"/>
    </source>
</evidence>
<keyword evidence="2 4" id="KW-0663">Pyridoxal phosphate</keyword>
<comment type="catalytic activity">
    <reaction evidence="4">
        <text>L-alanine = D-alanine</text>
        <dbReference type="Rhea" id="RHEA:20249"/>
        <dbReference type="ChEBI" id="CHEBI:57416"/>
        <dbReference type="ChEBI" id="CHEBI:57972"/>
        <dbReference type="EC" id="5.1.1.1"/>
    </reaction>
</comment>
<feature type="binding site" evidence="4">
    <location>
        <position position="313"/>
    </location>
    <ligand>
        <name>substrate</name>
    </ligand>
</feature>
<dbReference type="PRINTS" id="PR00992">
    <property type="entry name" value="ALARACEMASE"/>
</dbReference>
<dbReference type="InterPro" id="IPR011079">
    <property type="entry name" value="Ala_racemase_C"/>
</dbReference>
<evidence type="ECO:0000256" key="4">
    <source>
        <dbReference type="HAMAP-Rule" id="MF_01201"/>
    </source>
</evidence>
<keyword evidence="7" id="KW-1185">Reference proteome</keyword>
<evidence type="ECO:0000256" key="1">
    <source>
        <dbReference type="ARBA" id="ARBA00001933"/>
    </source>
</evidence>
<dbReference type="SMART" id="SM01005">
    <property type="entry name" value="Ala_racemase_C"/>
    <property type="match status" value="1"/>
</dbReference>
<dbReference type="EMBL" id="JAASQL010000001">
    <property type="protein sequence ID" value="NIJ44114.1"/>
    <property type="molecule type" value="Genomic_DNA"/>
</dbReference>